<dbReference type="PRINTS" id="PR00080">
    <property type="entry name" value="SDRFAMILY"/>
</dbReference>
<evidence type="ECO:0000313" key="3">
    <source>
        <dbReference type="EMBL" id="GAA4089203.1"/>
    </source>
</evidence>
<name>A0ABP7WIN3_9ACTN</name>
<dbReference type="PANTHER" id="PTHR42879:SF2">
    <property type="entry name" value="3-OXOACYL-[ACYL-CARRIER-PROTEIN] REDUCTASE FABG"/>
    <property type="match status" value="1"/>
</dbReference>
<evidence type="ECO:0000256" key="1">
    <source>
        <dbReference type="ARBA" id="ARBA00006484"/>
    </source>
</evidence>
<dbReference type="CDD" id="cd05233">
    <property type="entry name" value="SDR_c"/>
    <property type="match status" value="1"/>
</dbReference>
<dbReference type="SUPFAM" id="SSF51735">
    <property type="entry name" value="NAD(P)-binding Rossmann-fold domains"/>
    <property type="match status" value="1"/>
</dbReference>
<dbReference type="Gene3D" id="3.40.50.720">
    <property type="entry name" value="NAD(P)-binding Rossmann-like Domain"/>
    <property type="match status" value="1"/>
</dbReference>
<gene>
    <name evidence="3" type="ORF">GCM10022214_57250</name>
</gene>
<protein>
    <submittedName>
        <fullName evidence="3">3-hydroxybutyrate dehydrogenase</fullName>
    </submittedName>
</protein>
<dbReference type="Pfam" id="PF13561">
    <property type="entry name" value="adh_short_C2"/>
    <property type="match status" value="1"/>
</dbReference>
<dbReference type="PANTHER" id="PTHR42879">
    <property type="entry name" value="3-OXOACYL-(ACYL-CARRIER-PROTEIN) REDUCTASE"/>
    <property type="match status" value="1"/>
</dbReference>
<dbReference type="InterPro" id="IPR036291">
    <property type="entry name" value="NAD(P)-bd_dom_sf"/>
</dbReference>
<dbReference type="InterPro" id="IPR050259">
    <property type="entry name" value="SDR"/>
</dbReference>
<dbReference type="Proteomes" id="UP001500683">
    <property type="component" value="Unassembled WGS sequence"/>
</dbReference>
<dbReference type="SMART" id="SM00822">
    <property type="entry name" value="PKS_KR"/>
    <property type="match status" value="1"/>
</dbReference>
<dbReference type="EMBL" id="BAAAZG010000043">
    <property type="protein sequence ID" value="GAA4089203.1"/>
    <property type="molecule type" value="Genomic_DNA"/>
</dbReference>
<dbReference type="InterPro" id="IPR057326">
    <property type="entry name" value="KR_dom"/>
</dbReference>
<reference evidence="4" key="1">
    <citation type="journal article" date="2019" name="Int. J. Syst. Evol. Microbiol.">
        <title>The Global Catalogue of Microorganisms (GCM) 10K type strain sequencing project: providing services to taxonomists for standard genome sequencing and annotation.</title>
        <authorList>
            <consortium name="The Broad Institute Genomics Platform"/>
            <consortium name="The Broad Institute Genome Sequencing Center for Infectious Disease"/>
            <person name="Wu L."/>
            <person name="Ma J."/>
        </authorList>
    </citation>
    <scope>NUCLEOTIDE SEQUENCE [LARGE SCALE GENOMIC DNA]</scope>
    <source>
        <strain evidence="4">JCM 16702</strain>
    </source>
</reference>
<keyword evidence="4" id="KW-1185">Reference proteome</keyword>
<dbReference type="RefSeq" id="WP_344953690.1">
    <property type="nucleotide sequence ID" value="NZ_BAAAZG010000043.1"/>
</dbReference>
<evidence type="ECO:0000259" key="2">
    <source>
        <dbReference type="SMART" id="SM00822"/>
    </source>
</evidence>
<organism evidence="3 4">
    <name type="scientific">Actinomadura miaoliensis</name>
    <dbReference type="NCBI Taxonomy" id="430685"/>
    <lineage>
        <taxon>Bacteria</taxon>
        <taxon>Bacillati</taxon>
        <taxon>Actinomycetota</taxon>
        <taxon>Actinomycetes</taxon>
        <taxon>Streptosporangiales</taxon>
        <taxon>Thermomonosporaceae</taxon>
        <taxon>Actinomadura</taxon>
    </lineage>
</organism>
<comment type="caution">
    <text evidence="3">The sequence shown here is derived from an EMBL/GenBank/DDBJ whole genome shotgun (WGS) entry which is preliminary data.</text>
</comment>
<accession>A0ABP7WIN3</accession>
<dbReference type="InterPro" id="IPR020904">
    <property type="entry name" value="Sc_DH/Rdtase_CS"/>
</dbReference>
<dbReference type="InterPro" id="IPR002347">
    <property type="entry name" value="SDR_fam"/>
</dbReference>
<proteinExistence type="inferred from homology"/>
<dbReference type="PRINTS" id="PR00081">
    <property type="entry name" value="GDHRDH"/>
</dbReference>
<dbReference type="PROSITE" id="PS00061">
    <property type="entry name" value="ADH_SHORT"/>
    <property type="match status" value="1"/>
</dbReference>
<evidence type="ECO:0000313" key="4">
    <source>
        <dbReference type="Proteomes" id="UP001500683"/>
    </source>
</evidence>
<sequence>MRLDGRVAAVTGGTRGIGKGIAEAFLREGATVVLNGRSPEKGERTLKELDAGDRAAFVPGDVTRKADVERLIDETVSRYGRIDVLVNNAGGSSDPAPVAETTDEEWDLVLRWNLYSTFWATRAALPHMTARGHGRIINISSVEGKHGKPGIGPYVAAKHAVNGLTKSVAREVGQSGVTVNAICPGLVITDVVRETGPAAAAAMGLTYEGMVDLFAQESSLKRPTTVEEVAAVAVLLASDEGGGITGAAISVDGGTAAY</sequence>
<feature type="domain" description="Ketoreductase" evidence="2">
    <location>
        <begin position="6"/>
        <end position="185"/>
    </location>
</feature>
<dbReference type="NCBIfam" id="NF005559">
    <property type="entry name" value="PRK07231.1"/>
    <property type="match status" value="1"/>
</dbReference>
<comment type="similarity">
    <text evidence="1">Belongs to the short-chain dehydrogenases/reductases (SDR) family.</text>
</comment>